<name>A0A8H6CJ85_9LECA</name>
<dbReference type="GeneID" id="59294585"/>
<proteinExistence type="predicted"/>
<keyword evidence="2" id="KW-1185">Reference proteome</keyword>
<reference evidence="1 2" key="1">
    <citation type="journal article" date="2020" name="Genomics">
        <title>Complete, high-quality genomes from long-read metagenomic sequencing of two wolf lichen thalli reveals enigmatic genome architecture.</title>
        <authorList>
            <person name="McKenzie S.K."/>
            <person name="Walston R.F."/>
            <person name="Allen J.L."/>
        </authorList>
    </citation>
    <scope>NUCLEOTIDE SEQUENCE [LARGE SCALE GENOMIC DNA]</scope>
    <source>
        <strain evidence="1">WasteWater2</strain>
    </source>
</reference>
<organism evidence="1 2">
    <name type="scientific">Letharia columbiana</name>
    <dbReference type="NCBI Taxonomy" id="112416"/>
    <lineage>
        <taxon>Eukaryota</taxon>
        <taxon>Fungi</taxon>
        <taxon>Dikarya</taxon>
        <taxon>Ascomycota</taxon>
        <taxon>Pezizomycotina</taxon>
        <taxon>Lecanoromycetes</taxon>
        <taxon>OSLEUM clade</taxon>
        <taxon>Lecanoromycetidae</taxon>
        <taxon>Lecanorales</taxon>
        <taxon>Lecanorineae</taxon>
        <taxon>Parmeliaceae</taxon>
        <taxon>Letharia</taxon>
    </lineage>
</organism>
<evidence type="ECO:0000313" key="2">
    <source>
        <dbReference type="Proteomes" id="UP000578531"/>
    </source>
</evidence>
<dbReference type="RefSeq" id="XP_037158308.1">
    <property type="nucleotide sequence ID" value="XM_037314782.1"/>
</dbReference>
<sequence length="50" mass="5182">MALNSAAPNAAGGTIELVRPQNAEAESSGLQVQFYVIDDRGGHCQGKLPV</sequence>
<evidence type="ECO:0000313" key="1">
    <source>
        <dbReference type="EMBL" id="KAF6224610.1"/>
    </source>
</evidence>
<comment type="caution">
    <text evidence="1">The sequence shown here is derived from an EMBL/GenBank/DDBJ whole genome shotgun (WGS) entry which is preliminary data.</text>
</comment>
<protein>
    <submittedName>
        <fullName evidence="1">Uncharacterized protein</fullName>
    </submittedName>
</protein>
<accession>A0A8H6CJ85</accession>
<dbReference type="AlphaFoldDB" id="A0A8H6CJ85"/>
<gene>
    <name evidence="1" type="ORF">HO173_012953</name>
</gene>
<dbReference type="Proteomes" id="UP000578531">
    <property type="component" value="Unassembled WGS sequence"/>
</dbReference>
<dbReference type="EMBL" id="JACCJC010000115">
    <property type="protein sequence ID" value="KAF6224610.1"/>
    <property type="molecule type" value="Genomic_DNA"/>
</dbReference>